<evidence type="ECO:0008006" key="3">
    <source>
        <dbReference type="Google" id="ProtNLM"/>
    </source>
</evidence>
<dbReference type="AlphaFoldDB" id="A0A3D9HK97"/>
<accession>A0A3D9HK97</accession>
<sequence>MTAEHKPIRLLAKDLEDMTVLSSMLQDALVPLSDVQYAAQDQTFILVLNRFCWEDVRAGKHTEPYRRVLSGLRFDHVRSVAFRGIDRNENDRVLELLTIAYCDGGPDADGNCNIVLHFSGGGAIRLTVSGLACAMEDMGESWPTRWKPGHENEGTGG</sequence>
<gene>
    <name evidence="1" type="ORF">DFP90_105266</name>
</gene>
<dbReference type="EMBL" id="QRDW01000005">
    <property type="protein sequence ID" value="RED49893.1"/>
    <property type="molecule type" value="Genomic_DNA"/>
</dbReference>
<comment type="caution">
    <text evidence="1">The sequence shown here is derived from an EMBL/GenBank/DDBJ whole genome shotgun (WGS) entry which is preliminary data.</text>
</comment>
<dbReference type="RefSeq" id="WP_115937128.1">
    <property type="nucleotide sequence ID" value="NZ_QRDW01000005.1"/>
</dbReference>
<organism evidence="1 2">
    <name type="scientific">Aestuariispira insulae</name>
    <dbReference type="NCBI Taxonomy" id="1461337"/>
    <lineage>
        <taxon>Bacteria</taxon>
        <taxon>Pseudomonadati</taxon>
        <taxon>Pseudomonadota</taxon>
        <taxon>Alphaproteobacteria</taxon>
        <taxon>Rhodospirillales</taxon>
        <taxon>Kiloniellaceae</taxon>
        <taxon>Aestuariispira</taxon>
    </lineage>
</organism>
<dbReference type="Proteomes" id="UP000256845">
    <property type="component" value="Unassembled WGS sequence"/>
</dbReference>
<keyword evidence="2" id="KW-1185">Reference proteome</keyword>
<name>A0A3D9HK97_9PROT</name>
<dbReference type="InterPro" id="IPR021335">
    <property type="entry name" value="DUF2948"/>
</dbReference>
<dbReference type="OrthoDB" id="7352754at2"/>
<protein>
    <recommendedName>
        <fullName evidence="3">DUF2948 family protein</fullName>
    </recommendedName>
</protein>
<reference evidence="1 2" key="1">
    <citation type="submission" date="2018-07" db="EMBL/GenBank/DDBJ databases">
        <title>Genomic Encyclopedia of Type Strains, Phase III (KMG-III): the genomes of soil and plant-associated and newly described type strains.</title>
        <authorList>
            <person name="Whitman W."/>
        </authorList>
    </citation>
    <scope>NUCLEOTIDE SEQUENCE [LARGE SCALE GENOMIC DNA]</scope>
    <source>
        <strain evidence="1 2">CECT 8488</strain>
    </source>
</reference>
<dbReference type="Pfam" id="PF11164">
    <property type="entry name" value="DUF2948"/>
    <property type="match status" value="1"/>
</dbReference>
<proteinExistence type="predicted"/>
<evidence type="ECO:0000313" key="2">
    <source>
        <dbReference type="Proteomes" id="UP000256845"/>
    </source>
</evidence>
<evidence type="ECO:0000313" key="1">
    <source>
        <dbReference type="EMBL" id="RED49893.1"/>
    </source>
</evidence>